<dbReference type="Pfam" id="PF00196">
    <property type="entry name" value="GerE"/>
    <property type="match status" value="2"/>
</dbReference>
<dbReference type="Proteomes" id="UP000267049">
    <property type="component" value="Unassembled WGS sequence"/>
</dbReference>
<dbReference type="GO" id="GO:0003677">
    <property type="term" value="F:DNA binding"/>
    <property type="evidence" value="ECO:0007669"/>
    <property type="project" value="UniProtKB-KW"/>
</dbReference>
<keyword evidence="2" id="KW-0238">DNA-binding</keyword>
<feature type="domain" description="HTH luxR-type" evidence="4">
    <location>
        <begin position="1"/>
        <end position="44"/>
    </location>
</feature>
<evidence type="ECO:0000259" key="4">
    <source>
        <dbReference type="PROSITE" id="PS50043"/>
    </source>
</evidence>
<keyword evidence="6" id="KW-1185">Reference proteome</keyword>
<dbReference type="EMBL" id="RIBS01000010">
    <property type="protein sequence ID" value="RNF82091.1"/>
    <property type="molecule type" value="Genomic_DNA"/>
</dbReference>
<dbReference type="PRINTS" id="PR00038">
    <property type="entry name" value="HTHLUXR"/>
</dbReference>
<feature type="domain" description="HTH luxR-type" evidence="4">
    <location>
        <begin position="54"/>
        <end position="119"/>
    </location>
</feature>
<evidence type="ECO:0000256" key="3">
    <source>
        <dbReference type="ARBA" id="ARBA00023163"/>
    </source>
</evidence>
<sequence length="133" mass="14707">MDCARIASALAIAPHTVRKHRSQLLAKLGQRNTVQLLVHASAIGLRADSTENSDRNGYRDLGPRQRQVIDLVAAGHTSKEIARRLGISPLTVRKHREIAMRKLGVHCMADLIRLARPRLPFLKLDLATVGPMP</sequence>
<proteinExistence type="predicted"/>
<dbReference type="SUPFAM" id="SSF46894">
    <property type="entry name" value="C-terminal effector domain of the bipartite response regulators"/>
    <property type="match status" value="2"/>
</dbReference>
<dbReference type="PANTHER" id="PTHR44688:SF16">
    <property type="entry name" value="DNA-BINDING TRANSCRIPTIONAL ACTIVATOR DEVR_DOSR"/>
    <property type="match status" value="1"/>
</dbReference>
<gene>
    <name evidence="5" type="ORF">EER27_15400</name>
</gene>
<dbReference type="InterPro" id="IPR000792">
    <property type="entry name" value="Tscrpt_reg_LuxR_C"/>
</dbReference>
<dbReference type="Gene3D" id="1.10.10.10">
    <property type="entry name" value="Winged helix-like DNA-binding domain superfamily/Winged helix DNA-binding domain"/>
    <property type="match status" value="2"/>
</dbReference>
<comment type="caution">
    <text evidence="5">The sequence shown here is derived from an EMBL/GenBank/DDBJ whole genome shotgun (WGS) entry which is preliminary data.</text>
</comment>
<dbReference type="AlphaFoldDB" id="A0A3M8SLA1"/>
<keyword evidence="1" id="KW-0805">Transcription regulation</keyword>
<dbReference type="InterPro" id="IPR016032">
    <property type="entry name" value="Sig_transdc_resp-reg_C-effctor"/>
</dbReference>
<reference evidence="5 6" key="1">
    <citation type="submission" date="2018-11" db="EMBL/GenBank/DDBJ databases">
        <title>Lysobacter cryohumiis sp. nov., isolated from soil in the Tianshan Mountains, Xinjiang, China.</title>
        <authorList>
            <person name="Luo Y."/>
            <person name="Sheng H."/>
        </authorList>
    </citation>
    <scope>NUCLEOTIDE SEQUENCE [LARGE SCALE GENOMIC DNA]</scope>
    <source>
        <strain evidence="5 6">ZS60</strain>
    </source>
</reference>
<dbReference type="PROSITE" id="PS50043">
    <property type="entry name" value="HTH_LUXR_2"/>
    <property type="match status" value="2"/>
</dbReference>
<evidence type="ECO:0000313" key="6">
    <source>
        <dbReference type="Proteomes" id="UP000267049"/>
    </source>
</evidence>
<dbReference type="GO" id="GO:0006355">
    <property type="term" value="P:regulation of DNA-templated transcription"/>
    <property type="evidence" value="ECO:0007669"/>
    <property type="project" value="InterPro"/>
</dbReference>
<protein>
    <submittedName>
        <fullName evidence="5">Helix-turn-helix transcriptional regulator</fullName>
    </submittedName>
</protein>
<dbReference type="PANTHER" id="PTHR44688">
    <property type="entry name" value="DNA-BINDING TRANSCRIPTIONAL ACTIVATOR DEVR_DOSR"/>
    <property type="match status" value="1"/>
</dbReference>
<evidence type="ECO:0000313" key="5">
    <source>
        <dbReference type="EMBL" id="RNF82091.1"/>
    </source>
</evidence>
<dbReference type="CDD" id="cd06170">
    <property type="entry name" value="LuxR_C_like"/>
    <property type="match status" value="1"/>
</dbReference>
<organism evidence="5 6">
    <name type="scientific">Montanilutibacter psychrotolerans</name>
    <dbReference type="NCBI Taxonomy" id="1327343"/>
    <lineage>
        <taxon>Bacteria</taxon>
        <taxon>Pseudomonadati</taxon>
        <taxon>Pseudomonadota</taxon>
        <taxon>Gammaproteobacteria</taxon>
        <taxon>Lysobacterales</taxon>
        <taxon>Lysobacteraceae</taxon>
        <taxon>Montanilutibacter</taxon>
    </lineage>
</organism>
<name>A0A3M8SLA1_9GAMM</name>
<evidence type="ECO:0000256" key="1">
    <source>
        <dbReference type="ARBA" id="ARBA00023015"/>
    </source>
</evidence>
<evidence type="ECO:0000256" key="2">
    <source>
        <dbReference type="ARBA" id="ARBA00023125"/>
    </source>
</evidence>
<accession>A0A3M8SLA1</accession>
<dbReference type="SMART" id="SM00421">
    <property type="entry name" value="HTH_LUXR"/>
    <property type="match status" value="2"/>
</dbReference>
<dbReference type="InterPro" id="IPR036388">
    <property type="entry name" value="WH-like_DNA-bd_sf"/>
</dbReference>
<keyword evidence="3" id="KW-0804">Transcription</keyword>
<dbReference type="OrthoDB" id="1123107at2"/>